<feature type="signal peptide" evidence="1">
    <location>
        <begin position="1"/>
        <end position="18"/>
    </location>
</feature>
<feature type="chain" id="PRO_5045717732" evidence="1">
    <location>
        <begin position="19"/>
        <end position="178"/>
    </location>
</feature>
<sequence length="178" mass="18081">MKFATSILTLTLAYSAFAEPIPNQKRSLADYQNVFNGISAQVGVVSGNVASYVAGTIAGTVVQDSSNDLVDIINTGATNVAGFAALGTLDALSLVGPIQTLTADVSDLIDAVIGAEPNFDADGLSADVLASLQGQRAGAEALRDAITPKVPAAVQEIAADLAEGIVTEIDRGIVAYSD</sequence>
<gene>
    <name evidence="2" type="ORF">BDW59DRAFT_76562</name>
</gene>
<proteinExistence type="predicted"/>
<evidence type="ECO:0000256" key="1">
    <source>
        <dbReference type="SAM" id="SignalP"/>
    </source>
</evidence>
<evidence type="ECO:0000313" key="3">
    <source>
        <dbReference type="Proteomes" id="UP001610335"/>
    </source>
</evidence>
<accession>A0ABR4IDT9</accession>
<dbReference type="Proteomes" id="UP001610335">
    <property type="component" value="Unassembled WGS sequence"/>
</dbReference>
<dbReference type="PANTHER" id="PTHR38123:SF6">
    <property type="entry name" value="CELL WALL SERINE-THREONINE-RICH GALACTOMANNOPROTEIN MP1 (AFU_ORTHOLOGUE AFUA_4G03240)"/>
    <property type="match status" value="1"/>
</dbReference>
<keyword evidence="1" id="KW-0732">Signal</keyword>
<comment type="caution">
    <text evidence="2">The sequence shown here is derived from an EMBL/GenBank/DDBJ whole genome shotgun (WGS) entry which is preliminary data.</text>
</comment>
<evidence type="ECO:0000313" key="2">
    <source>
        <dbReference type="EMBL" id="KAL2825072.1"/>
    </source>
</evidence>
<dbReference type="EMBL" id="JBFXLS010000039">
    <property type="protein sequence ID" value="KAL2825072.1"/>
    <property type="molecule type" value="Genomic_DNA"/>
</dbReference>
<organism evidence="2 3">
    <name type="scientific">Aspergillus cavernicola</name>
    <dbReference type="NCBI Taxonomy" id="176166"/>
    <lineage>
        <taxon>Eukaryota</taxon>
        <taxon>Fungi</taxon>
        <taxon>Dikarya</taxon>
        <taxon>Ascomycota</taxon>
        <taxon>Pezizomycotina</taxon>
        <taxon>Eurotiomycetes</taxon>
        <taxon>Eurotiomycetidae</taxon>
        <taxon>Eurotiales</taxon>
        <taxon>Aspergillaceae</taxon>
        <taxon>Aspergillus</taxon>
        <taxon>Aspergillus subgen. Nidulantes</taxon>
    </lineage>
</organism>
<name>A0ABR4IDT9_9EURO</name>
<reference evidence="2 3" key="1">
    <citation type="submission" date="2024-07" db="EMBL/GenBank/DDBJ databases">
        <title>Section-level genome sequencing and comparative genomics of Aspergillus sections Usti and Cavernicolus.</title>
        <authorList>
            <consortium name="Lawrence Berkeley National Laboratory"/>
            <person name="Nybo J.L."/>
            <person name="Vesth T.C."/>
            <person name="Theobald S."/>
            <person name="Frisvad J.C."/>
            <person name="Larsen T.O."/>
            <person name="Kjaerboelling I."/>
            <person name="Rothschild-Mancinelli K."/>
            <person name="Lyhne E.K."/>
            <person name="Kogle M.E."/>
            <person name="Barry K."/>
            <person name="Clum A."/>
            <person name="Na H."/>
            <person name="Ledsgaard L."/>
            <person name="Lin J."/>
            <person name="Lipzen A."/>
            <person name="Kuo A."/>
            <person name="Riley R."/>
            <person name="Mondo S."/>
            <person name="LaButti K."/>
            <person name="Haridas S."/>
            <person name="Pangalinan J."/>
            <person name="Salamov A.A."/>
            <person name="Simmons B.A."/>
            <person name="Magnuson J.K."/>
            <person name="Chen J."/>
            <person name="Drula E."/>
            <person name="Henrissat B."/>
            <person name="Wiebenga A."/>
            <person name="Lubbers R.J."/>
            <person name="Gomes A.C."/>
            <person name="Makela M.R."/>
            <person name="Stajich J."/>
            <person name="Grigoriev I.V."/>
            <person name="Mortensen U.H."/>
            <person name="De vries R.P."/>
            <person name="Baker S.E."/>
            <person name="Andersen M.R."/>
        </authorList>
    </citation>
    <scope>NUCLEOTIDE SEQUENCE [LARGE SCALE GENOMIC DNA]</scope>
    <source>
        <strain evidence="2 3">CBS 600.67</strain>
    </source>
</reference>
<dbReference type="Gene3D" id="1.20.1280.140">
    <property type="match status" value="1"/>
</dbReference>
<protein>
    <submittedName>
        <fullName evidence="2">Hydrophobic surface binding protein A-domain-containing protein</fullName>
    </submittedName>
</protein>
<dbReference type="PANTHER" id="PTHR38123">
    <property type="entry name" value="CELL WALL SERINE-THREONINE-RICH GALACTOMANNOPROTEIN MP1 (AFU_ORTHOLOGUE AFUA_4G03240)"/>
    <property type="match status" value="1"/>
</dbReference>
<keyword evidence="3" id="KW-1185">Reference proteome</keyword>
<dbReference type="InterPro" id="IPR021054">
    <property type="entry name" value="Cell_wall_mannoprotein_1"/>
</dbReference>
<dbReference type="Pfam" id="PF12296">
    <property type="entry name" value="HsbA"/>
    <property type="match status" value="1"/>
</dbReference>